<dbReference type="EMBL" id="CP034348">
    <property type="protein sequence ID" value="QGX97428.1"/>
    <property type="molecule type" value="Genomic_DNA"/>
</dbReference>
<dbReference type="SUPFAM" id="SSF53448">
    <property type="entry name" value="Nucleotide-diphospho-sugar transferases"/>
    <property type="match status" value="1"/>
</dbReference>
<dbReference type="OrthoDB" id="5465469at2"/>
<dbReference type="AlphaFoldDB" id="A0A6I6IXQ5"/>
<sequence>MPPRFGRLRPVLEALLRQNPAPERVLLCVAERYERFPGPVRLTEVPEGVELVRGEDIGPGMKALAAARHLPGGRLIYCDDDWIAGPGWAAALLAAGDARTAATGQGFGVERLGRSGAAGPGVVDIAQGFSGVSVRPEWLGDATPPDRAGERAADDIWLSAHLAARGIAIREAPEARAALHPAYEADGLQQARIAGMTRAEANQACADWAARRYGVWPKTA</sequence>
<organism evidence="1 2">
    <name type="scientific">Roseovarius faecimaris</name>
    <dbReference type="NCBI Taxonomy" id="2494550"/>
    <lineage>
        <taxon>Bacteria</taxon>
        <taxon>Pseudomonadati</taxon>
        <taxon>Pseudomonadota</taxon>
        <taxon>Alphaproteobacteria</taxon>
        <taxon>Rhodobacterales</taxon>
        <taxon>Roseobacteraceae</taxon>
        <taxon>Roseovarius</taxon>
    </lineage>
</organism>
<dbReference type="InterPro" id="IPR029044">
    <property type="entry name" value="Nucleotide-diphossugar_trans"/>
</dbReference>
<evidence type="ECO:0008006" key="3">
    <source>
        <dbReference type="Google" id="ProtNLM"/>
    </source>
</evidence>
<name>A0A6I6IXQ5_9RHOB</name>
<keyword evidence="2" id="KW-1185">Reference proteome</keyword>
<dbReference type="Proteomes" id="UP000428330">
    <property type="component" value="Chromosome"/>
</dbReference>
<proteinExistence type="predicted"/>
<protein>
    <recommendedName>
        <fullName evidence="3">Glycosyltransferase family 2 protein</fullName>
    </recommendedName>
</protein>
<dbReference type="KEGG" id="rom:EI983_03675"/>
<evidence type="ECO:0000313" key="1">
    <source>
        <dbReference type="EMBL" id="QGX97428.1"/>
    </source>
</evidence>
<reference evidence="2" key="1">
    <citation type="submission" date="2018-12" db="EMBL/GenBank/DDBJ databases">
        <title>Complete genome sequence of Roseovarius sp. MME-070.</title>
        <authorList>
            <person name="Nam Y.-D."/>
            <person name="Kang J."/>
            <person name="Chung W.-H."/>
            <person name="Park Y.S."/>
        </authorList>
    </citation>
    <scope>NUCLEOTIDE SEQUENCE [LARGE SCALE GENOMIC DNA]</scope>
    <source>
        <strain evidence="2">MME-070</strain>
    </source>
</reference>
<evidence type="ECO:0000313" key="2">
    <source>
        <dbReference type="Proteomes" id="UP000428330"/>
    </source>
</evidence>
<gene>
    <name evidence="1" type="ORF">EI983_03675</name>
</gene>
<accession>A0A6I6IXQ5</accession>